<dbReference type="PANTHER" id="PTHR22897">
    <property type="entry name" value="QUIESCIN Q6-RELATED SULFHYDRYL OXIDASE"/>
    <property type="match status" value="1"/>
</dbReference>
<organism evidence="11">
    <name type="scientific">Cladocopium goreaui</name>
    <dbReference type="NCBI Taxonomy" id="2562237"/>
    <lineage>
        <taxon>Eukaryota</taxon>
        <taxon>Sar</taxon>
        <taxon>Alveolata</taxon>
        <taxon>Dinophyceae</taxon>
        <taxon>Suessiales</taxon>
        <taxon>Symbiodiniaceae</taxon>
        <taxon>Cladocopium</taxon>
    </lineage>
</organism>
<evidence type="ECO:0000256" key="2">
    <source>
        <dbReference type="ARBA" id="ARBA00022630"/>
    </source>
</evidence>
<name>A0A9P1FVK6_9DINO</name>
<protein>
    <recommendedName>
        <fullName evidence="8">Sulfhydryl oxidase</fullName>
        <ecNumber evidence="8">1.8.3.2</ecNumber>
    </recommendedName>
</protein>
<evidence type="ECO:0000256" key="4">
    <source>
        <dbReference type="ARBA" id="ARBA00022827"/>
    </source>
</evidence>
<evidence type="ECO:0000259" key="10">
    <source>
        <dbReference type="PROSITE" id="PS51352"/>
    </source>
</evidence>
<reference evidence="12 13" key="2">
    <citation type="submission" date="2024-05" db="EMBL/GenBank/DDBJ databases">
        <authorList>
            <person name="Chen Y."/>
            <person name="Shah S."/>
            <person name="Dougan E. K."/>
            <person name="Thang M."/>
            <person name="Chan C."/>
        </authorList>
    </citation>
    <scope>NUCLEOTIDE SEQUENCE [LARGE SCALE GENOMIC DNA]</scope>
</reference>
<dbReference type="EC" id="1.8.3.2" evidence="8"/>
<evidence type="ECO:0000256" key="5">
    <source>
        <dbReference type="ARBA" id="ARBA00023002"/>
    </source>
</evidence>
<feature type="domain" description="ERV/ALR sulfhydryl oxidase" evidence="9">
    <location>
        <begin position="370"/>
        <end position="501"/>
    </location>
</feature>
<dbReference type="EMBL" id="CAMXCT010001402">
    <property type="protein sequence ID" value="CAI3989766.1"/>
    <property type="molecule type" value="Genomic_DNA"/>
</dbReference>
<dbReference type="EMBL" id="CAMXCT020001402">
    <property type="protein sequence ID" value="CAL1143141.1"/>
    <property type="molecule type" value="Genomic_DNA"/>
</dbReference>
<feature type="domain" description="Thioredoxin" evidence="10">
    <location>
        <begin position="8"/>
        <end position="272"/>
    </location>
</feature>
<dbReference type="PROSITE" id="PS51324">
    <property type="entry name" value="ERV_ALR"/>
    <property type="match status" value="1"/>
</dbReference>
<keyword evidence="13" id="KW-1185">Reference proteome</keyword>
<dbReference type="InterPro" id="IPR036774">
    <property type="entry name" value="ERV/ALR_sulphydryl_oxid_sf"/>
</dbReference>
<keyword evidence="7" id="KW-0325">Glycoprotein</keyword>
<dbReference type="PANTHER" id="PTHR22897:SF8">
    <property type="entry name" value="SULFHYDRYL OXIDASE"/>
    <property type="match status" value="1"/>
</dbReference>
<evidence type="ECO:0000256" key="1">
    <source>
        <dbReference type="ARBA" id="ARBA00001974"/>
    </source>
</evidence>
<comment type="catalytic activity">
    <reaction evidence="8">
        <text>2 R'C(R)SH + O2 = R'C(R)S-S(R)CR' + H2O2</text>
        <dbReference type="Rhea" id="RHEA:17357"/>
        <dbReference type="ChEBI" id="CHEBI:15379"/>
        <dbReference type="ChEBI" id="CHEBI:16240"/>
        <dbReference type="ChEBI" id="CHEBI:16520"/>
        <dbReference type="ChEBI" id="CHEBI:17412"/>
        <dbReference type="EC" id="1.8.3.2"/>
    </reaction>
</comment>
<dbReference type="OrthoDB" id="424389at2759"/>
<dbReference type="Gene3D" id="3.40.30.10">
    <property type="entry name" value="Glutaredoxin"/>
    <property type="match status" value="1"/>
</dbReference>
<reference evidence="11" key="1">
    <citation type="submission" date="2022-10" db="EMBL/GenBank/DDBJ databases">
        <authorList>
            <person name="Chen Y."/>
            <person name="Dougan E. K."/>
            <person name="Chan C."/>
            <person name="Rhodes N."/>
            <person name="Thang M."/>
        </authorList>
    </citation>
    <scope>NUCLEOTIDE SEQUENCE</scope>
</reference>
<keyword evidence="3" id="KW-0732">Signal</keyword>
<evidence type="ECO:0000313" key="11">
    <source>
        <dbReference type="EMBL" id="CAI3989766.1"/>
    </source>
</evidence>
<keyword evidence="2 8" id="KW-0285">Flavoprotein</keyword>
<dbReference type="GO" id="GO:0000139">
    <property type="term" value="C:Golgi membrane"/>
    <property type="evidence" value="ECO:0007669"/>
    <property type="project" value="TreeGrafter"/>
</dbReference>
<keyword evidence="4 8" id="KW-0274">FAD</keyword>
<dbReference type="InterPro" id="IPR013766">
    <property type="entry name" value="Thioredoxin_domain"/>
</dbReference>
<sequence length="562" mass="63403">MRLVTWALPALLAAEEIPQLPWSPEPPRYRVPVNSLQTKSTLSLYKSDSIVDVDVGDTLLRRLASQERGGSKWTILEVYDYSCPHCWYAVPIYTHVAQAYSGIPSVQFTSINCHMRYNMEICFLLNAIAQIKDFPSFLACPPSSTVSASAEIQKTSQEAKLLAQNLPVKHPTRKALLRLAHCHHKFIEDSVATGKEDPFLSARQLANWVKSITGHEAADLKDLSVGANFHRQQPVSAIAPPGQPGWLRDNQDGRPGVSRFIPGERWYDALMGFVAFVYQGYQPWKHQATVEVARYLSMAFPVKGKEIAQLADNLEKLGRQVLPSRAQKAIKSWSIEVGLGDPEYDAQDESYEEHKHGLVHRPVGDQPLQSLTCPTSSTCNLWNLLHVTVTAVAARGFSKRSLLSDGSVLSHGFQGGIELPLQPEIGIKEAQAFVRTFVDNFLNCKQCRQKFLWDYDQCNYGRCRFKDWRDLPLWLWRVHNAVNLHVAAKHEHSPDRRWPMYQDCPSCWRSSLVMKGVPRVLSEASDLAAYHAQARSESRWSTEELDLPFDTKAPALDFCQAL</sequence>
<comment type="caution">
    <text evidence="11">The sequence shown here is derived from an EMBL/GenBank/DDBJ whole genome shotgun (WGS) entry which is preliminary data.</text>
</comment>
<dbReference type="GO" id="GO:0003756">
    <property type="term" value="F:protein disulfide isomerase activity"/>
    <property type="evidence" value="ECO:0007669"/>
    <property type="project" value="TreeGrafter"/>
</dbReference>
<keyword evidence="6" id="KW-1015">Disulfide bond</keyword>
<dbReference type="Gene3D" id="1.20.120.310">
    <property type="entry name" value="ERV/ALR sulfhydryl oxidase domain"/>
    <property type="match status" value="1"/>
</dbReference>
<dbReference type="GO" id="GO:0006457">
    <property type="term" value="P:protein folding"/>
    <property type="evidence" value="ECO:0007669"/>
    <property type="project" value="TreeGrafter"/>
</dbReference>
<dbReference type="GO" id="GO:0005615">
    <property type="term" value="C:extracellular space"/>
    <property type="evidence" value="ECO:0007669"/>
    <property type="project" value="TreeGrafter"/>
</dbReference>
<dbReference type="PROSITE" id="PS51352">
    <property type="entry name" value="THIOREDOXIN_2"/>
    <property type="match status" value="1"/>
</dbReference>
<comment type="cofactor">
    <cofactor evidence="1 8">
        <name>FAD</name>
        <dbReference type="ChEBI" id="CHEBI:57692"/>
    </cofactor>
</comment>
<gene>
    <name evidence="11" type="ORF">C1SCF055_LOCUS16813</name>
</gene>
<dbReference type="AlphaFoldDB" id="A0A9P1FVK6"/>
<evidence type="ECO:0000256" key="7">
    <source>
        <dbReference type="ARBA" id="ARBA00023180"/>
    </source>
</evidence>
<dbReference type="SUPFAM" id="SSF69000">
    <property type="entry name" value="FAD-dependent thiol oxidase"/>
    <property type="match status" value="1"/>
</dbReference>
<evidence type="ECO:0000256" key="8">
    <source>
        <dbReference type="RuleBase" id="RU371123"/>
    </source>
</evidence>
<accession>A0A9P1FVK6</accession>
<evidence type="ECO:0000256" key="6">
    <source>
        <dbReference type="ARBA" id="ARBA00023157"/>
    </source>
</evidence>
<evidence type="ECO:0000313" key="13">
    <source>
        <dbReference type="Proteomes" id="UP001152797"/>
    </source>
</evidence>
<dbReference type="GO" id="GO:0016971">
    <property type="term" value="F:flavin-dependent sulfhydryl oxidase activity"/>
    <property type="evidence" value="ECO:0007669"/>
    <property type="project" value="InterPro"/>
</dbReference>
<dbReference type="SUPFAM" id="SSF52833">
    <property type="entry name" value="Thioredoxin-like"/>
    <property type="match status" value="1"/>
</dbReference>
<evidence type="ECO:0000256" key="3">
    <source>
        <dbReference type="ARBA" id="ARBA00022729"/>
    </source>
</evidence>
<evidence type="ECO:0000259" key="9">
    <source>
        <dbReference type="PROSITE" id="PS51324"/>
    </source>
</evidence>
<dbReference type="Pfam" id="PF04777">
    <property type="entry name" value="Evr1_Alr"/>
    <property type="match status" value="1"/>
</dbReference>
<dbReference type="InterPro" id="IPR017905">
    <property type="entry name" value="ERV/ALR_sulphydryl_oxidase"/>
</dbReference>
<dbReference type="Proteomes" id="UP001152797">
    <property type="component" value="Unassembled WGS sequence"/>
</dbReference>
<proteinExistence type="predicted"/>
<evidence type="ECO:0000313" key="12">
    <source>
        <dbReference type="EMBL" id="CAL4777078.1"/>
    </source>
</evidence>
<dbReference type="EMBL" id="CAMXCT030001402">
    <property type="protein sequence ID" value="CAL4777078.1"/>
    <property type="molecule type" value="Genomic_DNA"/>
</dbReference>
<dbReference type="InterPro" id="IPR039798">
    <property type="entry name" value="Sulfhydryl_oxidase"/>
</dbReference>
<keyword evidence="5 8" id="KW-0560">Oxidoreductase</keyword>
<dbReference type="InterPro" id="IPR036249">
    <property type="entry name" value="Thioredoxin-like_sf"/>
</dbReference>